<gene>
    <name evidence="2" type="ORF">METZ01_LOCUS169000</name>
</gene>
<dbReference type="Gene3D" id="3.30.1360.120">
    <property type="entry name" value="Probable tRNA modification gtpase trme, domain 1"/>
    <property type="match status" value="1"/>
</dbReference>
<dbReference type="Pfam" id="PF01571">
    <property type="entry name" value="GCV_T"/>
    <property type="match status" value="1"/>
</dbReference>
<feature type="non-terminal residue" evidence="2">
    <location>
        <position position="163"/>
    </location>
</feature>
<dbReference type="EMBL" id="UINC01030932">
    <property type="protein sequence ID" value="SVB16146.1"/>
    <property type="molecule type" value="Genomic_DNA"/>
</dbReference>
<dbReference type="PANTHER" id="PTHR43757">
    <property type="entry name" value="AMINOMETHYLTRANSFERASE"/>
    <property type="match status" value="1"/>
</dbReference>
<evidence type="ECO:0000313" key="2">
    <source>
        <dbReference type="EMBL" id="SVB16146.1"/>
    </source>
</evidence>
<feature type="domain" description="GCVT N-terminal" evidence="1">
    <location>
        <begin position="20"/>
        <end position="162"/>
    </location>
</feature>
<protein>
    <recommendedName>
        <fullName evidence="1">GCVT N-terminal domain-containing protein</fullName>
    </recommendedName>
</protein>
<accession>A0A382BQN7</accession>
<dbReference type="InterPro" id="IPR006222">
    <property type="entry name" value="GCVT_N"/>
</dbReference>
<name>A0A382BQN7_9ZZZZ</name>
<dbReference type="InterPro" id="IPR028896">
    <property type="entry name" value="GcvT/YgfZ/DmdA"/>
</dbReference>
<organism evidence="2">
    <name type="scientific">marine metagenome</name>
    <dbReference type="NCBI Taxonomy" id="408172"/>
    <lineage>
        <taxon>unclassified sequences</taxon>
        <taxon>metagenomes</taxon>
        <taxon>ecological metagenomes</taxon>
    </lineage>
</organism>
<sequence>MSFQIALGPRERKSPFFDSTVADGVTHFTIYNHMYMPTSFGDPDAEYRRLLEKVAMWDVAVQRQVEISGADAERLVRYLTPRDLKDCPVGRGMYVPLCDHYGRLINDPILLRLAKDKFWLSIADSDVLLWVRAVAAEGDFDVSVEEPDVSPLAIQGPNAEAVA</sequence>
<dbReference type="SUPFAM" id="SSF103025">
    <property type="entry name" value="Folate-binding domain"/>
    <property type="match status" value="1"/>
</dbReference>
<reference evidence="2" key="1">
    <citation type="submission" date="2018-05" db="EMBL/GenBank/DDBJ databases">
        <authorList>
            <person name="Lanie J.A."/>
            <person name="Ng W.-L."/>
            <person name="Kazmierczak K.M."/>
            <person name="Andrzejewski T.M."/>
            <person name="Davidsen T.M."/>
            <person name="Wayne K.J."/>
            <person name="Tettelin H."/>
            <person name="Glass J.I."/>
            <person name="Rusch D."/>
            <person name="Podicherti R."/>
            <person name="Tsui H.-C.T."/>
            <person name="Winkler M.E."/>
        </authorList>
    </citation>
    <scope>NUCLEOTIDE SEQUENCE</scope>
</reference>
<proteinExistence type="predicted"/>
<evidence type="ECO:0000259" key="1">
    <source>
        <dbReference type="Pfam" id="PF01571"/>
    </source>
</evidence>
<dbReference type="AlphaFoldDB" id="A0A382BQN7"/>
<dbReference type="InterPro" id="IPR027266">
    <property type="entry name" value="TrmE/GcvT-like"/>
</dbReference>
<dbReference type="PANTHER" id="PTHR43757:SF2">
    <property type="entry name" value="AMINOMETHYLTRANSFERASE, MITOCHONDRIAL"/>
    <property type="match status" value="1"/>
</dbReference>